<dbReference type="InterPro" id="IPR036249">
    <property type="entry name" value="Thioredoxin-like_sf"/>
</dbReference>
<keyword evidence="5" id="KW-1185">Reference proteome</keyword>
<evidence type="ECO:0000313" key="4">
    <source>
        <dbReference type="EMBL" id="KAG9486630.1"/>
    </source>
</evidence>
<feature type="domain" description="Thioredoxin" evidence="3">
    <location>
        <begin position="1"/>
        <end position="107"/>
    </location>
</feature>
<gene>
    <name evidence="4" type="ORF">GDO78_006809</name>
</gene>
<evidence type="ECO:0000259" key="3">
    <source>
        <dbReference type="PROSITE" id="PS51352"/>
    </source>
</evidence>
<reference evidence="4" key="1">
    <citation type="thesis" date="2020" institute="ProQuest LLC" country="789 East Eisenhower Parkway, Ann Arbor, MI, USA">
        <title>Comparative Genomics and Chromosome Evolution.</title>
        <authorList>
            <person name="Mudd A.B."/>
        </authorList>
    </citation>
    <scope>NUCLEOTIDE SEQUENCE</scope>
    <source>
        <strain evidence="4">HN-11 Male</strain>
        <tissue evidence="4">Kidney and liver</tissue>
    </source>
</reference>
<dbReference type="InterPro" id="IPR017937">
    <property type="entry name" value="Thioredoxin_CS"/>
</dbReference>
<dbReference type="OrthoDB" id="2121326at2759"/>
<dbReference type="EMBL" id="WNTK01000003">
    <property type="protein sequence ID" value="KAG9486630.1"/>
    <property type="molecule type" value="Genomic_DNA"/>
</dbReference>
<organism evidence="4 5">
    <name type="scientific">Eleutherodactylus coqui</name>
    <name type="common">Puerto Rican coqui</name>
    <dbReference type="NCBI Taxonomy" id="57060"/>
    <lineage>
        <taxon>Eukaryota</taxon>
        <taxon>Metazoa</taxon>
        <taxon>Chordata</taxon>
        <taxon>Craniata</taxon>
        <taxon>Vertebrata</taxon>
        <taxon>Euteleostomi</taxon>
        <taxon>Amphibia</taxon>
        <taxon>Batrachia</taxon>
        <taxon>Anura</taxon>
        <taxon>Neobatrachia</taxon>
        <taxon>Hyloidea</taxon>
        <taxon>Eleutherodactylidae</taxon>
        <taxon>Eleutherodactylinae</taxon>
        <taxon>Eleutherodactylus</taxon>
        <taxon>Eleutherodactylus</taxon>
    </lineage>
</organism>
<dbReference type="PANTHER" id="PTHR46115">
    <property type="entry name" value="THIOREDOXIN-LIKE PROTEIN 1"/>
    <property type="match status" value="1"/>
</dbReference>
<dbReference type="Pfam" id="PF00085">
    <property type="entry name" value="Thioredoxin"/>
    <property type="match status" value="1"/>
</dbReference>
<sequence length="117" mass="13339">MPLVEINDDDELQEALRTSGHKLVVISFSSGNCGPCRLTTPCVEAMSQEMPDVLFIKVDVRKADEFVEKYEILGVPTFCFFRKNRLMYRFHGGNTDFLRSKVGELRFQMECGAVPNK</sequence>
<dbReference type="AlphaFoldDB" id="A0A8J6FH46"/>
<evidence type="ECO:0000256" key="1">
    <source>
        <dbReference type="ARBA" id="ARBA00023157"/>
    </source>
</evidence>
<dbReference type="InterPro" id="IPR013766">
    <property type="entry name" value="Thioredoxin_domain"/>
</dbReference>
<evidence type="ECO:0000313" key="5">
    <source>
        <dbReference type="Proteomes" id="UP000770717"/>
    </source>
</evidence>
<comment type="caution">
    <text evidence="4">The sequence shown here is derived from an EMBL/GenBank/DDBJ whole genome shotgun (WGS) entry which is preliminary data.</text>
</comment>
<accession>A0A8J6FH46</accession>
<dbReference type="Gene3D" id="3.40.30.10">
    <property type="entry name" value="Glutaredoxin"/>
    <property type="match status" value="1"/>
</dbReference>
<dbReference type="SUPFAM" id="SSF52833">
    <property type="entry name" value="Thioredoxin-like"/>
    <property type="match status" value="1"/>
</dbReference>
<keyword evidence="1" id="KW-1015">Disulfide bond</keyword>
<keyword evidence="2" id="KW-0676">Redox-active center</keyword>
<protein>
    <recommendedName>
        <fullName evidence="3">Thioredoxin domain-containing protein</fullName>
    </recommendedName>
</protein>
<dbReference type="CDD" id="cd02947">
    <property type="entry name" value="TRX_family"/>
    <property type="match status" value="1"/>
</dbReference>
<evidence type="ECO:0000256" key="2">
    <source>
        <dbReference type="ARBA" id="ARBA00023284"/>
    </source>
</evidence>
<name>A0A8J6FH46_ELECQ</name>
<dbReference type="PROSITE" id="PS00194">
    <property type="entry name" value="THIOREDOXIN_1"/>
    <property type="match status" value="1"/>
</dbReference>
<dbReference type="PROSITE" id="PS51352">
    <property type="entry name" value="THIOREDOXIN_2"/>
    <property type="match status" value="1"/>
</dbReference>
<dbReference type="Proteomes" id="UP000770717">
    <property type="component" value="Unassembled WGS sequence"/>
</dbReference>
<proteinExistence type="predicted"/>